<evidence type="ECO:0000313" key="1">
    <source>
        <dbReference type="EMBL" id="RWA04394.1"/>
    </source>
</evidence>
<evidence type="ECO:0000313" key="2">
    <source>
        <dbReference type="Proteomes" id="UP000286045"/>
    </source>
</evidence>
<dbReference type="Proteomes" id="UP000286045">
    <property type="component" value="Unassembled WGS sequence"/>
</dbReference>
<dbReference type="GO" id="GO:0005737">
    <property type="term" value="C:cytoplasm"/>
    <property type="evidence" value="ECO:0007669"/>
    <property type="project" value="TreeGrafter"/>
</dbReference>
<dbReference type="GO" id="GO:0004029">
    <property type="term" value="F:aldehyde dehydrogenase (NAD+) activity"/>
    <property type="evidence" value="ECO:0007669"/>
    <property type="project" value="TreeGrafter"/>
</dbReference>
<organism evidence="1 2">
    <name type="scientific">Xylaria grammica</name>
    <dbReference type="NCBI Taxonomy" id="363999"/>
    <lineage>
        <taxon>Eukaryota</taxon>
        <taxon>Fungi</taxon>
        <taxon>Dikarya</taxon>
        <taxon>Ascomycota</taxon>
        <taxon>Pezizomycotina</taxon>
        <taxon>Sordariomycetes</taxon>
        <taxon>Xylariomycetidae</taxon>
        <taxon>Xylariales</taxon>
        <taxon>Xylariaceae</taxon>
        <taxon>Xylaria</taxon>
    </lineage>
</organism>
<name>A0A439CQF1_9PEZI</name>
<gene>
    <name evidence="1" type="ORF">EKO27_g10708</name>
</gene>
<accession>A0A439CQF1</accession>
<dbReference type="STRING" id="363999.A0A439CQF1"/>
<dbReference type="InterPro" id="IPR051783">
    <property type="entry name" value="NAD(P)-dependent_oxidoreduct"/>
</dbReference>
<dbReference type="AlphaFoldDB" id="A0A439CQF1"/>
<dbReference type="PANTHER" id="PTHR48079">
    <property type="entry name" value="PROTEIN YEEZ"/>
    <property type="match status" value="1"/>
</dbReference>
<comment type="caution">
    <text evidence="1">The sequence shown here is derived from an EMBL/GenBank/DDBJ whole genome shotgun (WGS) entry which is preliminary data.</text>
</comment>
<proteinExistence type="predicted"/>
<dbReference type="PANTHER" id="PTHR48079:SF8">
    <property type="entry name" value="NAD(P)-BINDING DOMAIN-CONTAINING PROTEIN"/>
    <property type="match status" value="1"/>
</dbReference>
<evidence type="ECO:0008006" key="3">
    <source>
        <dbReference type="Google" id="ProtNLM"/>
    </source>
</evidence>
<keyword evidence="2" id="KW-1185">Reference proteome</keyword>
<sequence length="210" mass="22999">MTNILSVRLQRWRPSIPARNVPSGYTVRVLNSDPAKAEAIKKAFDGVQLVYGSLGETDIISREAASVDVVLRAIWHLWSVKATRQGLRAKPKSNKPLHWIQVPSATSLAAAELSNELRIPGATNDTVFNNLDGVDAISSLIKQYPSHAIDDYVLSAATSTPDIKTALAVGPIIYGWGRSIQIPSLSKATLQRRRSLQVNPSFSRWGNVYV</sequence>
<protein>
    <recommendedName>
        <fullName evidence="3">NmrA-like domain-containing protein</fullName>
    </recommendedName>
</protein>
<dbReference type="EMBL" id="RYZI01000576">
    <property type="protein sequence ID" value="RWA04394.1"/>
    <property type="molecule type" value="Genomic_DNA"/>
</dbReference>
<reference evidence="1 2" key="1">
    <citation type="submission" date="2018-12" db="EMBL/GenBank/DDBJ databases">
        <title>Draft genome sequence of Xylaria grammica IHI A82.</title>
        <authorList>
            <person name="Buettner E."/>
            <person name="Kellner H."/>
        </authorList>
    </citation>
    <scope>NUCLEOTIDE SEQUENCE [LARGE SCALE GENOMIC DNA]</scope>
    <source>
        <strain evidence="1 2">IHI A82</strain>
    </source>
</reference>